<evidence type="ECO:0000313" key="1">
    <source>
        <dbReference type="EMBL" id="MFC7618299.1"/>
    </source>
</evidence>
<comment type="caution">
    <text evidence="1">The sequence shown here is derived from an EMBL/GenBank/DDBJ whole genome shotgun (WGS) entry which is preliminary data.</text>
</comment>
<proteinExistence type="predicted"/>
<sequence length="46" mass="4873">MAAGLRPRPLADAALRALEYERELGLDRERKAGLPADAEAAVLAAL</sequence>
<name>A0ABW2TZ01_9PSEU</name>
<accession>A0ABW2TZ01</accession>
<organism evidence="1 2">
    <name type="scientific">Actinokineospora soli</name>
    <dbReference type="NCBI Taxonomy" id="1048753"/>
    <lineage>
        <taxon>Bacteria</taxon>
        <taxon>Bacillati</taxon>
        <taxon>Actinomycetota</taxon>
        <taxon>Actinomycetes</taxon>
        <taxon>Pseudonocardiales</taxon>
        <taxon>Pseudonocardiaceae</taxon>
        <taxon>Actinokineospora</taxon>
    </lineage>
</organism>
<keyword evidence="2" id="KW-1185">Reference proteome</keyword>
<protein>
    <submittedName>
        <fullName evidence="1">Uncharacterized protein</fullName>
    </submittedName>
</protein>
<gene>
    <name evidence="1" type="ORF">ACFQV2_37940</name>
</gene>
<dbReference type="EMBL" id="JBHTEY010000004">
    <property type="protein sequence ID" value="MFC7618299.1"/>
    <property type="molecule type" value="Genomic_DNA"/>
</dbReference>
<dbReference type="Proteomes" id="UP001596512">
    <property type="component" value="Unassembled WGS sequence"/>
</dbReference>
<evidence type="ECO:0000313" key="2">
    <source>
        <dbReference type="Proteomes" id="UP001596512"/>
    </source>
</evidence>
<reference evidence="2" key="1">
    <citation type="journal article" date="2019" name="Int. J. Syst. Evol. Microbiol.">
        <title>The Global Catalogue of Microorganisms (GCM) 10K type strain sequencing project: providing services to taxonomists for standard genome sequencing and annotation.</title>
        <authorList>
            <consortium name="The Broad Institute Genomics Platform"/>
            <consortium name="The Broad Institute Genome Sequencing Center for Infectious Disease"/>
            <person name="Wu L."/>
            <person name="Ma J."/>
        </authorList>
    </citation>
    <scope>NUCLEOTIDE SEQUENCE [LARGE SCALE GENOMIC DNA]</scope>
    <source>
        <strain evidence="2">JCM 17695</strain>
    </source>
</reference>